<organism evidence="3 4">
    <name type="scientific">Flexivirga endophytica</name>
    <dbReference type="NCBI Taxonomy" id="1849103"/>
    <lineage>
        <taxon>Bacteria</taxon>
        <taxon>Bacillati</taxon>
        <taxon>Actinomycetota</taxon>
        <taxon>Actinomycetes</taxon>
        <taxon>Micrococcales</taxon>
        <taxon>Dermacoccaceae</taxon>
        <taxon>Flexivirga</taxon>
    </lineage>
</organism>
<keyword evidence="2" id="KW-1133">Transmembrane helix</keyword>
<keyword evidence="2" id="KW-0812">Transmembrane</keyword>
<sequence>MSQLTALPRPTSRAARSARPARSAPQTAPRLRVVQTKDAAEHTGVGFVVLCVLLLVGGLLSLLLLNTNRAQESFAIKKLQAKSAALTDEQQQLSSEIDAQSAPQQLALRAQKMGLAPAAKIRYVRKADGTVIGVAKRSGDDSTFTVGTLPSTPASRAAGTAVSAASSGLLVTKPETLKVTKAKVAEAPKTDKSAPPAKDTKKPAKADPKPSATATKSTGDTAAKSTKPTKSTK</sequence>
<evidence type="ECO:0000256" key="1">
    <source>
        <dbReference type="SAM" id="MobiDB-lite"/>
    </source>
</evidence>
<evidence type="ECO:0000256" key="2">
    <source>
        <dbReference type="SAM" id="Phobius"/>
    </source>
</evidence>
<feature type="compositionally biased region" description="Basic and acidic residues" evidence="1">
    <location>
        <begin position="182"/>
        <end position="208"/>
    </location>
</feature>
<evidence type="ECO:0000313" key="4">
    <source>
        <dbReference type="Proteomes" id="UP000636793"/>
    </source>
</evidence>
<gene>
    <name evidence="3" type="ORF">GCM10011492_04980</name>
</gene>
<dbReference type="EMBL" id="BMHI01000001">
    <property type="protein sequence ID" value="GGB18116.1"/>
    <property type="molecule type" value="Genomic_DNA"/>
</dbReference>
<feature type="transmembrane region" description="Helical" evidence="2">
    <location>
        <begin position="45"/>
        <end position="65"/>
    </location>
</feature>
<dbReference type="RefSeq" id="WP_188835363.1">
    <property type="nucleotide sequence ID" value="NZ_BMHI01000001.1"/>
</dbReference>
<keyword evidence="4" id="KW-1185">Reference proteome</keyword>
<reference evidence="3" key="1">
    <citation type="journal article" date="2014" name="Int. J. Syst. Evol. Microbiol.">
        <title>Complete genome sequence of Corynebacterium casei LMG S-19264T (=DSM 44701T), isolated from a smear-ripened cheese.</title>
        <authorList>
            <consortium name="US DOE Joint Genome Institute (JGI-PGF)"/>
            <person name="Walter F."/>
            <person name="Albersmeier A."/>
            <person name="Kalinowski J."/>
            <person name="Ruckert C."/>
        </authorList>
    </citation>
    <scope>NUCLEOTIDE SEQUENCE</scope>
    <source>
        <strain evidence="3">CGMCC 1.15085</strain>
    </source>
</reference>
<reference evidence="3" key="2">
    <citation type="submission" date="2020-09" db="EMBL/GenBank/DDBJ databases">
        <authorList>
            <person name="Sun Q."/>
            <person name="Zhou Y."/>
        </authorList>
    </citation>
    <scope>NUCLEOTIDE SEQUENCE</scope>
    <source>
        <strain evidence="3">CGMCC 1.15085</strain>
    </source>
</reference>
<evidence type="ECO:0000313" key="3">
    <source>
        <dbReference type="EMBL" id="GGB18116.1"/>
    </source>
</evidence>
<proteinExistence type="predicted"/>
<dbReference type="AlphaFoldDB" id="A0A916WN40"/>
<dbReference type="Proteomes" id="UP000636793">
    <property type="component" value="Unassembled WGS sequence"/>
</dbReference>
<feature type="region of interest" description="Disordered" evidence="1">
    <location>
        <begin position="182"/>
        <end position="233"/>
    </location>
</feature>
<name>A0A916WN40_9MICO</name>
<evidence type="ECO:0008006" key="5">
    <source>
        <dbReference type="Google" id="ProtNLM"/>
    </source>
</evidence>
<feature type="compositionally biased region" description="Low complexity" evidence="1">
    <location>
        <begin position="209"/>
        <end position="233"/>
    </location>
</feature>
<comment type="caution">
    <text evidence="3">The sequence shown here is derived from an EMBL/GenBank/DDBJ whole genome shotgun (WGS) entry which is preliminary data.</text>
</comment>
<keyword evidence="2" id="KW-0472">Membrane</keyword>
<protein>
    <recommendedName>
        <fullName evidence="5">Cell division protein FtsL</fullName>
    </recommendedName>
</protein>
<accession>A0A916WN40</accession>
<feature type="region of interest" description="Disordered" evidence="1">
    <location>
        <begin position="1"/>
        <end position="30"/>
    </location>
</feature>